<accession>A0A9D1K7J3</accession>
<dbReference type="Gene3D" id="3.40.630.30">
    <property type="match status" value="1"/>
</dbReference>
<dbReference type="PANTHER" id="PTHR41373:SF1">
    <property type="entry name" value="PHOSPHATIDYLGLYCEROL LYSYLTRANSFERASE C-TERMINAL DOMAIN-CONTAINING PROTEIN"/>
    <property type="match status" value="1"/>
</dbReference>
<dbReference type="EMBL" id="DVJS01000066">
    <property type="protein sequence ID" value="HIS96913.1"/>
    <property type="molecule type" value="Genomic_DNA"/>
</dbReference>
<comment type="caution">
    <text evidence="2">The sequence shown here is derived from an EMBL/GenBank/DDBJ whole genome shotgun (WGS) entry which is preliminary data.</text>
</comment>
<sequence>MLRFRRLSISDRAWAEPFIRAEDSRSADYNFGNIYMWDGAYRQHLASVDGRLLTKLRYEDMPFFAFPIGSGDVRPAVDALTEFAAHRGYPLAIRGVTEEHRELLELAYPGRFCFAEDRDCFDYIYSAEKLSTFAGKKLHGKRNFCNRFEKEHSWEFRRLTPELMPWCMGMLGEWQGVYETPPDGLDDEHAAIVRGFMRWKELGLEGGVLFADGRLVGFTVGEVISSDTFDVHFEKAFASMPGAYPMVCREFARQVLRDHPNIVYLNREDDMGHENLRAAKGEYYPEFLLTKYTVRERSDV</sequence>
<dbReference type="PANTHER" id="PTHR41373">
    <property type="entry name" value="DUF2156 DOMAIN-CONTAINING PROTEIN"/>
    <property type="match status" value="1"/>
</dbReference>
<dbReference type="InterPro" id="IPR016732">
    <property type="entry name" value="UCP018688"/>
</dbReference>
<feature type="domain" description="Phosphatidylglycerol lysyltransferase C-terminal" evidence="1">
    <location>
        <begin position="25"/>
        <end position="294"/>
    </location>
</feature>
<name>A0A9D1K7J3_9FIRM</name>
<dbReference type="InterPro" id="IPR016181">
    <property type="entry name" value="Acyl_CoA_acyltransferase"/>
</dbReference>
<gene>
    <name evidence="2" type="ORF">IAD42_02945</name>
</gene>
<dbReference type="InterPro" id="IPR024320">
    <property type="entry name" value="LPG_synthase_C"/>
</dbReference>
<dbReference type="SUPFAM" id="SSF55729">
    <property type="entry name" value="Acyl-CoA N-acyltransferases (Nat)"/>
    <property type="match status" value="2"/>
</dbReference>
<organism evidence="2 3">
    <name type="scientific">Candidatus Scatomorpha pullistercoris</name>
    <dbReference type="NCBI Taxonomy" id="2840929"/>
    <lineage>
        <taxon>Bacteria</taxon>
        <taxon>Bacillati</taxon>
        <taxon>Bacillota</taxon>
        <taxon>Clostridia</taxon>
        <taxon>Eubacteriales</taxon>
        <taxon>Candidatus Scatomorpha</taxon>
    </lineage>
</organism>
<protein>
    <submittedName>
        <fullName evidence="2">DUF2156 domain-containing protein</fullName>
    </submittedName>
</protein>
<evidence type="ECO:0000313" key="2">
    <source>
        <dbReference type="EMBL" id="HIS96913.1"/>
    </source>
</evidence>
<reference evidence="2" key="2">
    <citation type="journal article" date="2021" name="PeerJ">
        <title>Extensive microbial diversity within the chicken gut microbiome revealed by metagenomics and culture.</title>
        <authorList>
            <person name="Gilroy R."/>
            <person name="Ravi A."/>
            <person name="Getino M."/>
            <person name="Pursley I."/>
            <person name="Horton D.L."/>
            <person name="Alikhan N.F."/>
            <person name="Baker D."/>
            <person name="Gharbi K."/>
            <person name="Hall N."/>
            <person name="Watson M."/>
            <person name="Adriaenssens E.M."/>
            <person name="Foster-Nyarko E."/>
            <person name="Jarju S."/>
            <person name="Secka A."/>
            <person name="Antonio M."/>
            <person name="Oren A."/>
            <person name="Chaudhuri R.R."/>
            <person name="La Ragione R."/>
            <person name="Hildebrand F."/>
            <person name="Pallen M.J."/>
        </authorList>
    </citation>
    <scope>NUCLEOTIDE SEQUENCE</scope>
    <source>
        <strain evidence="2">ChiHecec3B27-6122</strain>
    </source>
</reference>
<dbReference type="AlphaFoldDB" id="A0A9D1K7J3"/>
<dbReference type="Pfam" id="PF09924">
    <property type="entry name" value="LPG_synthase_C"/>
    <property type="match status" value="1"/>
</dbReference>
<evidence type="ECO:0000259" key="1">
    <source>
        <dbReference type="Pfam" id="PF09924"/>
    </source>
</evidence>
<reference evidence="2" key="1">
    <citation type="submission" date="2020-10" db="EMBL/GenBank/DDBJ databases">
        <authorList>
            <person name="Gilroy R."/>
        </authorList>
    </citation>
    <scope>NUCLEOTIDE SEQUENCE</scope>
    <source>
        <strain evidence="2">ChiHecec3B27-6122</strain>
    </source>
</reference>
<dbReference type="Proteomes" id="UP000886876">
    <property type="component" value="Unassembled WGS sequence"/>
</dbReference>
<dbReference type="PIRSF" id="PIRSF018688">
    <property type="entry name" value="UCP018688"/>
    <property type="match status" value="1"/>
</dbReference>
<evidence type="ECO:0000313" key="3">
    <source>
        <dbReference type="Proteomes" id="UP000886876"/>
    </source>
</evidence>
<proteinExistence type="predicted"/>